<keyword evidence="2" id="KW-1185">Reference proteome</keyword>
<sequence length="1186" mass="130244">MADPDIKPSHPERIHWVDDEEAAKKARPPVRRGLSSESMGIRSIGSRRSSIDASTVLPIQYRAVSMDIEDYQQKSSLAKTKNEAASGKTLLINLAKLEWHTNNVDEVVRRLSSSLVEGLSNEQVERRVARYGKNAPSPAPTHNTKKIFGYFFKGFGTILFVASILVLIAWKPLGKPPAPANLALAIVLLAVFFIQAAFNMWQDWSSSRVMNSIKNLLPEHCQVIRNSQEVTLFADQLVPGDILLIKAGNKLPADVRFTKVSSDVKLDRSILTGESMAIHGTVNLTDENYLETHNIGLQGTHCMSGTCTGIVVATGDNTVFGRIAKLTNEPKKGLTTLEREVVNFVLIICSIMVLMIILVVILWATWLHKKYPDWISVPNLIISCVSVAVAFIPEGLPVALTASMTISANMMRKNKILCKSLKTVETLGSVSVICSDKTGTLTQNKMIVTECAIGDKRMQASQARDAMVLNEHSNPKNNSISQLRAVAGLCNAGSFDAATMRLPLHERVIHGDATDQAILRFSEGLGEVAELRRCWKVKYELAFNSKNKYMIKAFGLTHPDGLSLALPSDIGSIFGPGDVLLTIKGAPEILLDRVSSYVNPSGVCVHLDDAKRKSIENIKDDWASQGRRVLLLARKSISSSVFPRGMSETSLESEMYNQALTGLTLVGLVGIVDPPRPEIPSVIDTLRDAGIRIFMVTGDFALTAQAIAQECGIITSRNIDTVEALHRTTTLDPSIRALEVNYGADGPRDAIVLSGSELITLNEGQWDQLAEYREIVFARTTPEHKLRIVREFQARDQIVGMTGDGVNDAPSLRAADVGIALGSGSDIAIEAADMVLLDTFSSVVEALRYGRMMFDNLKKTVAYLLPAGSFSEFWPVMTNVAFGIPQILSSFLMIIICLFTDALAAVALAYEAPEADGAPAETESAGQGPTSASFAMSYWYLQRKGIPFSDIWFSFGNLPDSIDPDYYQARLNEASSIYFVNLVVMQWFNLLAVRTRRLSIFQHPPLFNKDTQNWYLFSAMLFALVMAFFWLYVPEFQNVLDTAEVPVEHWFLPMAFGIGLILVDEARKYCVRTYPKGILARMACFHSSALGANRVRNSVIVRGRHFGNGGGILVESDSRWEKEVGTSARSWAGNGETRALKLNRTILGDSEWSVKLGLSLVTGVAGKTPFPGRASLKVGVWHGELS</sequence>
<protein>
    <submittedName>
        <fullName evidence="1">Uncharacterized protein</fullName>
    </submittedName>
</protein>
<evidence type="ECO:0000313" key="1">
    <source>
        <dbReference type="EMBL" id="KAJ3526238.1"/>
    </source>
</evidence>
<name>A0ACC1RUW2_9HYPO</name>
<organism evidence="1 2">
    <name type="scientific">Fusarium decemcellulare</name>
    <dbReference type="NCBI Taxonomy" id="57161"/>
    <lineage>
        <taxon>Eukaryota</taxon>
        <taxon>Fungi</taxon>
        <taxon>Dikarya</taxon>
        <taxon>Ascomycota</taxon>
        <taxon>Pezizomycotina</taxon>
        <taxon>Sordariomycetes</taxon>
        <taxon>Hypocreomycetidae</taxon>
        <taxon>Hypocreales</taxon>
        <taxon>Nectriaceae</taxon>
        <taxon>Fusarium</taxon>
        <taxon>Fusarium decemcellulare species complex</taxon>
    </lineage>
</organism>
<dbReference type="EMBL" id="JANRMS010001770">
    <property type="protein sequence ID" value="KAJ3526238.1"/>
    <property type="molecule type" value="Genomic_DNA"/>
</dbReference>
<evidence type="ECO:0000313" key="2">
    <source>
        <dbReference type="Proteomes" id="UP001148629"/>
    </source>
</evidence>
<dbReference type="Proteomes" id="UP001148629">
    <property type="component" value="Unassembled WGS sequence"/>
</dbReference>
<gene>
    <name evidence="1" type="ORF">NM208_g11290</name>
</gene>
<comment type="caution">
    <text evidence="1">The sequence shown here is derived from an EMBL/GenBank/DDBJ whole genome shotgun (WGS) entry which is preliminary data.</text>
</comment>
<reference evidence="1" key="1">
    <citation type="submission" date="2022-08" db="EMBL/GenBank/DDBJ databases">
        <title>Genome Sequence of Fusarium decemcellulare.</title>
        <authorList>
            <person name="Buettner E."/>
        </authorList>
    </citation>
    <scope>NUCLEOTIDE SEQUENCE</scope>
    <source>
        <strain evidence="1">Babe19</strain>
    </source>
</reference>
<accession>A0ACC1RUW2</accession>
<proteinExistence type="predicted"/>